<proteinExistence type="predicted"/>
<dbReference type="Proteomes" id="UP000242949">
    <property type="component" value="Unassembled WGS sequence"/>
</dbReference>
<keyword evidence="3" id="KW-1185">Reference proteome</keyword>
<dbReference type="AlphaFoldDB" id="A0A1G6MZ16"/>
<accession>A0A1G6MZ16</accession>
<evidence type="ECO:0000313" key="3">
    <source>
        <dbReference type="Proteomes" id="UP000242949"/>
    </source>
</evidence>
<reference evidence="3" key="1">
    <citation type="submission" date="2016-09" db="EMBL/GenBank/DDBJ databases">
        <authorList>
            <person name="Varghese N."/>
            <person name="Submissions S."/>
        </authorList>
    </citation>
    <scope>NUCLEOTIDE SEQUENCE [LARGE SCALE GENOMIC DNA]</scope>
    <source>
        <strain evidence="3">S5</strain>
    </source>
</reference>
<dbReference type="InterPro" id="IPR036390">
    <property type="entry name" value="WH_DNA-bd_sf"/>
</dbReference>
<name>A0A1G6MZ16_9BACI</name>
<sequence length="111" mass="13171">MEFYTVDDVETNQSYQLPKEIIHNEKYKSLNANEKITYAILKDMHLLSIKNNWIDENNYLYLMLTDHELGVILKLTSRTINKIKNNLKEHGLIHMERQGLNKPNVIYLLKP</sequence>
<feature type="domain" description="Replication initiator A N-terminal" evidence="1">
    <location>
        <begin position="13"/>
        <end position="87"/>
    </location>
</feature>
<dbReference type="Pfam" id="PF06970">
    <property type="entry name" value="RepA_N"/>
    <property type="match status" value="1"/>
</dbReference>
<evidence type="ECO:0000313" key="2">
    <source>
        <dbReference type="EMBL" id="SDC60828.1"/>
    </source>
</evidence>
<protein>
    <submittedName>
        <fullName evidence="2">Replication initiator protein A (RepA) N-terminus</fullName>
    </submittedName>
</protein>
<dbReference type="RefSeq" id="WP_090797188.1">
    <property type="nucleotide sequence ID" value="NZ_FMYI01000013.1"/>
</dbReference>
<gene>
    <name evidence="2" type="ORF">SAMN05421734_11318</name>
</gene>
<dbReference type="SUPFAM" id="SSF46785">
    <property type="entry name" value="Winged helix' DNA-binding domain"/>
    <property type="match status" value="1"/>
</dbReference>
<dbReference type="EMBL" id="FMYI01000013">
    <property type="protein sequence ID" value="SDC60828.1"/>
    <property type="molecule type" value="Genomic_DNA"/>
</dbReference>
<evidence type="ECO:0000259" key="1">
    <source>
        <dbReference type="Pfam" id="PF06970"/>
    </source>
</evidence>
<organism evidence="2 3">
    <name type="scientific">Pelagirhabdus alkalitolerans</name>
    <dbReference type="NCBI Taxonomy" id="1612202"/>
    <lineage>
        <taxon>Bacteria</taxon>
        <taxon>Bacillati</taxon>
        <taxon>Bacillota</taxon>
        <taxon>Bacilli</taxon>
        <taxon>Bacillales</taxon>
        <taxon>Bacillaceae</taxon>
        <taxon>Pelagirhabdus</taxon>
    </lineage>
</organism>
<dbReference type="InterPro" id="IPR010724">
    <property type="entry name" value="RepA_N"/>
</dbReference>
<dbReference type="OrthoDB" id="1695311at2"/>